<keyword evidence="1" id="KW-0833">Ubl conjugation pathway</keyword>
<dbReference type="AlphaFoldDB" id="A0A1G4KJ62"/>
<dbReference type="STRING" id="1230905.A0A1G4KJ62"/>
<dbReference type="PANTHER" id="PTHR12874">
    <property type="entry name" value="F-BOX ONLY PROTEIN 48-RELATED"/>
    <property type="match status" value="1"/>
</dbReference>
<dbReference type="GO" id="GO:0019005">
    <property type="term" value="C:SCF ubiquitin ligase complex"/>
    <property type="evidence" value="ECO:0007669"/>
    <property type="project" value="TreeGrafter"/>
</dbReference>
<keyword evidence="4" id="KW-1185">Reference proteome</keyword>
<proteinExistence type="predicted"/>
<sequence length="361" mass="41849">MDGSSMSALMVSSNGHFPATQALQLWENGVLKEREGSMMDAITCYRQALKLDEGVEKTYRRKVLEDLRLAKQLRELKIDNGSGGDKNEAETEIMAGEEGHGTLKDQEAEEIKPCWILDMLPKEILLQIVHHVVRTSSESWLNLSLANSTFNALCFGDPAPYKTFAHDIYALQHYDEASMMLNGVSNLDSLETTLWQGDCAKMLRERPYVKFEGIYISTVNYLRHGANPEGSLSLIRPVHMITYYRYFRFYPDGTCLRLLSTDQPSFVVKSFAHENNVRHAEICHWSLSLDDNFSRLVITRSNEKYRFQETLEIKNQAHKRHHRFMWVESCAFDKEDKRLDFGMRNEKPFYFSRVKSYVTRQ</sequence>
<dbReference type="EMBL" id="LT598468">
    <property type="protein sequence ID" value="SCV04423.1"/>
    <property type="molecule type" value="Genomic_DNA"/>
</dbReference>
<dbReference type="GO" id="GO:0031146">
    <property type="term" value="P:SCF-dependent proteasomal ubiquitin-dependent protein catabolic process"/>
    <property type="evidence" value="ECO:0007669"/>
    <property type="project" value="TreeGrafter"/>
</dbReference>
<name>A0A1G4KJ62_9SACH</name>
<reference evidence="4" key="1">
    <citation type="submission" date="2016-03" db="EMBL/GenBank/DDBJ databases">
        <authorList>
            <person name="Devillers H."/>
        </authorList>
    </citation>
    <scope>NUCLEOTIDE SEQUENCE [LARGE SCALE GENOMIC DNA]</scope>
</reference>
<dbReference type="Pfam" id="PF19270">
    <property type="entry name" value="FBO_C"/>
    <property type="match status" value="1"/>
</dbReference>
<dbReference type="InterPro" id="IPR045464">
    <property type="entry name" value="Hrt3/FBXO9_C"/>
</dbReference>
<evidence type="ECO:0000313" key="3">
    <source>
        <dbReference type="EMBL" id="SCV04423.1"/>
    </source>
</evidence>
<dbReference type="PANTHER" id="PTHR12874:SF9">
    <property type="entry name" value="F-BOX ONLY PROTEIN 48"/>
    <property type="match status" value="1"/>
</dbReference>
<dbReference type="OrthoDB" id="2117972at2759"/>
<evidence type="ECO:0000259" key="2">
    <source>
        <dbReference type="Pfam" id="PF19270"/>
    </source>
</evidence>
<feature type="domain" description="F-box protein Hrt3/FBXO9 C-terminal" evidence="2">
    <location>
        <begin position="195"/>
        <end position="297"/>
    </location>
</feature>
<dbReference type="Proteomes" id="UP000191024">
    <property type="component" value="Chromosome H"/>
</dbReference>
<evidence type="ECO:0000313" key="4">
    <source>
        <dbReference type="Proteomes" id="UP000191024"/>
    </source>
</evidence>
<dbReference type="GO" id="GO:0005737">
    <property type="term" value="C:cytoplasm"/>
    <property type="evidence" value="ECO:0007669"/>
    <property type="project" value="TreeGrafter"/>
</dbReference>
<accession>A0A1G4KJ62</accession>
<evidence type="ECO:0000256" key="1">
    <source>
        <dbReference type="ARBA" id="ARBA00022786"/>
    </source>
</evidence>
<gene>
    <name evidence="3" type="ORF">LAMI_0H16006G</name>
</gene>
<organism evidence="3 4">
    <name type="scientific">Lachancea mirantina</name>
    <dbReference type="NCBI Taxonomy" id="1230905"/>
    <lineage>
        <taxon>Eukaryota</taxon>
        <taxon>Fungi</taxon>
        <taxon>Dikarya</taxon>
        <taxon>Ascomycota</taxon>
        <taxon>Saccharomycotina</taxon>
        <taxon>Saccharomycetes</taxon>
        <taxon>Saccharomycetales</taxon>
        <taxon>Saccharomycetaceae</taxon>
        <taxon>Lachancea</taxon>
    </lineage>
</organism>
<protein>
    <submittedName>
        <fullName evidence="3">LAMI_0H16006g1_1</fullName>
    </submittedName>
</protein>